<gene>
    <name evidence="1" type="ORF">G2W53_037330</name>
    <name evidence="2" type="ORF">G2W53_037332</name>
</gene>
<name>A0A834WB03_9FABA</name>
<keyword evidence="3" id="KW-1185">Reference proteome</keyword>
<dbReference type="EMBL" id="JAAIUW010000011">
    <property type="protein sequence ID" value="KAF7810589.1"/>
    <property type="molecule type" value="Genomic_DNA"/>
</dbReference>
<dbReference type="AlphaFoldDB" id="A0A834WB03"/>
<accession>A0A834WB03</accession>
<dbReference type="EMBL" id="JAAIUW010000011">
    <property type="protein sequence ID" value="KAF7810587.1"/>
    <property type="molecule type" value="Genomic_DNA"/>
</dbReference>
<dbReference type="Proteomes" id="UP000634136">
    <property type="component" value="Unassembled WGS sequence"/>
</dbReference>
<protein>
    <submittedName>
        <fullName evidence="2">Uncharacterized protein</fullName>
    </submittedName>
</protein>
<evidence type="ECO:0000313" key="3">
    <source>
        <dbReference type="Proteomes" id="UP000634136"/>
    </source>
</evidence>
<evidence type="ECO:0000313" key="1">
    <source>
        <dbReference type="EMBL" id="KAF7810587.1"/>
    </source>
</evidence>
<organism evidence="2 3">
    <name type="scientific">Senna tora</name>
    <dbReference type="NCBI Taxonomy" id="362788"/>
    <lineage>
        <taxon>Eukaryota</taxon>
        <taxon>Viridiplantae</taxon>
        <taxon>Streptophyta</taxon>
        <taxon>Embryophyta</taxon>
        <taxon>Tracheophyta</taxon>
        <taxon>Spermatophyta</taxon>
        <taxon>Magnoliopsida</taxon>
        <taxon>eudicotyledons</taxon>
        <taxon>Gunneridae</taxon>
        <taxon>Pentapetalae</taxon>
        <taxon>rosids</taxon>
        <taxon>fabids</taxon>
        <taxon>Fabales</taxon>
        <taxon>Fabaceae</taxon>
        <taxon>Caesalpinioideae</taxon>
        <taxon>Cassia clade</taxon>
        <taxon>Senna</taxon>
    </lineage>
</organism>
<evidence type="ECO:0000313" key="2">
    <source>
        <dbReference type="EMBL" id="KAF7810589.1"/>
    </source>
</evidence>
<proteinExistence type="predicted"/>
<sequence>MMKKDKKGKRGKDRLDQFLSECEMTKLKLFQSLHDQGFVCPMLGKVMIASFPGWNYSKNQEDAHIESNLPIEASLEQRERHLKREEENSMLRKENLALREEVVKLKREVVEAHYIREMREL</sequence>
<comment type="caution">
    <text evidence="2">The sequence shown here is derived from an EMBL/GenBank/DDBJ whole genome shotgun (WGS) entry which is preliminary data.</text>
</comment>
<reference evidence="2" key="1">
    <citation type="submission" date="2020-09" db="EMBL/GenBank/DDBJ databases">
        <title>Genome-Enabled Discovery of Anthraquinone Biosynthesis in Senna tora.</title>
        <authorList>
            <person name="Kang S.-H."/>
            <person name="Pandey R.P."/>
            <person name="Lee C.-M."/>
            <person name="Sim J.-S."/>
            <person name="Jeong J.-T."/>
            <person name="Choi B.-S."/>
            <person name="Jung M."/>
            <person name="Ginzburg D."/>
            <person name="Zhao K."/>
            <person name="Won S.Y."/>
            <person name="Oh T.-J."/>
            <person name="Yu Y."/>
            <person name="Kim N.-H."/>
            <person name="Lee O.R."/>
            <person name="Lee T.-H."/>
            <person name="Bashyal P."/>
            <person name="Kim T.-S."/>
            <person name="Lee W.-H."/>
            <person name="Kawkins C."/>
            <person name="Kim C.-K."/>
            <person name="Kim J.S."/>
            <person name="Ahn B.O."/>
            <person name="Rhee S.Y."/>
            <person name="Sohng J.K."/>
        </authorList>
    </citation>
    <scope>NUCLEOTIDE SEQUENCE</scope>
    <source>
        <tissue evidence="2">Leaf</tissue>
    </source>
</reference>